<name>A0AAV5QVH8_9ASCO</name>
<sequence>MIGRTRLFSRKIFALGESNLLLRQHPRLSCANRRGFASGPPSSYKGQNDNKKKRIFTTKVIPGLIITAAAYAAIDDDFRSGCVHVFKMMKRTGIVGVATVKCFSKYKAVLSKEYSSEEERNKALSKCHAECAHITYEALAHNGGIYIKLGQHVTALTYLLPPEWPEAMLPLLDQCPRSSREEINQLFIDDLGKPIDEIFETFDQDPFGVASLAQVHVATLKDTKQQVAVKCQHPSLNEFVPLDLLLTNGVFSALRRIFPEYNLSWLGDELQRGIYIELDFNIEAENSKNTREYFSNFKNITALRIPDITWSSKRILIMEFLPGRRLDDLKYLDDNNISRAQVSTCLAHTFNNMIFTPGVGIHCDPHGGNLAIRALPKSESHNGHNFEIILYDHGQYRHVTTEMRRSYAKMWLALLDCKPQEVKKYAKEFAGVTEAEFPIFAAAITGRDFDHAVGDLRSKRTQAEIDNMAAKFREEDLLIVLMELLSHLPRIVPLILKTNDLVRNLDERLENPLGMEKGFLVMASYCAQTVFYEDKQVLNEKYSKFSVRWVLGYLKALWRYEERIGQLYIYDIAVTMQQLRERLYGYLCF</sequence>
<dbReference type="EMBL" id="BTFZ01000020">
    <property type="protein sequence ID" value="GMM38943.1"/>
    <property type="molecule type" value="Genomic_DNA"/>
</dbReference>
<dbReference type="Proteomes" id="UP001360560">
    <property type="component" value="Unassembled WGS sequence"/>
</dbReference>
<proteinExistence type="inferred from homology"/>
<evidence type="ECO:0000313" key="4">
    <source>
        <dbReference type="Proteomes" id="UP001360560"/>
    </source>
</evidence>
<dbReference type="InterPro" id="IPR011009">
    <property type="entry name" value="Kinase-like_dom_sf"/>
</dbReference>
<dbReference type="InterPro" id="IPR051130">
    <property type="entry name" value="Mito_struct-func_regulator"/>
</dbReference>
<comment type="caution">
    <text evidence="3">The sequence shown here is derived from an EMBL/GenBank/DDBJ whole genome shotgun (WGS) entry which is preliminary data.</text>
</comment>
<protein>
    <submittedName>
        <fullName evidence="3">Cqd2 protein</fullName>
    </submittedName>
</protein>
<dbReference type="GO" id="GO:0005743">
    <property type="term" value="C:mitochondrial inner membrane"/>
    <property type="evidence" value="ECO:0007669"/>
    <property type="project" value="TreeGrafter"/>
</dbReference>
<evidence type="ECO:0000259" key="2">
    <source>
        <dbReference type="Pfam" id="PF03109"/>
    </source>
</evidence>
<accession>A0AAV5QVH8</accession>
<reference evidence="3 4" key="1">
    <citation type="journal article" date="2023" name="Elife">
        <title>Identification of key yeast species and microbe-microbe interactions impacting larval growth of Drosophila in the wild.</title>
        <authorList>
            <person name="Mure A."/>
            <person name="Sugiura Y."/>
            <person name="Maeda R."/>
            <person name="Honda K."/>
            <person name="Sakurai N."/>
            <person name="Takahashi Y."/>
            <person name="Watada M."/>
            <person name="Katoh T."/>
            <person name="Gotoh A."/>
            <person name="Gotoh Y."/>
            <person name="Taniguchi I."/>
            <person name="Nakamura K."/>
            <person name="Hayashi T."/>
            <person name="Katayama T."/>
            <person name="Uemura T."/>
            <person name="Hattori Y."/>
        </authorList>
    </citation>
    <scope>NUCLEOTIDE SEQUENCE [LARGE SCALE GENOMIC DNA]</scope>
    <source>
        <strain evidence="3 4">SC-9</strain>
    </source>
</reference>
<dbReference type="GO" id="GO:0055088">
    <property type="term" value="P:lipid homeostasis"/>
    <property type="evidence" value="ECO:0007669"/>
    <property type="project" value="TreeGrafter"/>
</dbReference>
<dbReference type="SUPFAM" id="SSF56112">
    <property type="entry name" value="Protein kinase-like (PK-like)"/>
    <property type="match status" value="1"/>
</dbReference>
<dbReference type="AlphaFoldDB" id="A0AAV5QVH8"/>
<organism evidence="3 4">
    <name type="scientific">Saccharomycopsis crataegensis</name>
    <dbReference type="NCBI Taxonomy" id="43959"/>
    <lineage>
        <taxon>Eukaryota</taxon>
        <taxon>Fungi</taxon>
        <taxon>Dikarya</taxon>
        <taxon>Ascomycota</taxon>
        <taxon>Saccharomycotina</taxon>
        <taxon>Saccharomycetes</taxon>
        <taxon>Saccharomycopsidaceae</taxon>
        <taxon>Saccharomycopsis</taxon>
    </lineage>
</organism>
<dbReference type="PANTHER" id="PTHR43173">
    <property type="entry name" value="ABC1 FAMILY PROTEIN"/>
    <property type="match status" value="1"/>
</dbReference>
<comment type="similarity">
    <text evidence="1">Belongs to the protein kinase superfamily. ADCK protein kinase family.</text>
</comment>
<evidence type="ECO:0000313" key="3">
    <source>
        <dbReference type="EMBL" id="GMM38943.1"/>
    </source>
</evidence>
<dbReference type="CDD" id="cd13969">
    <property type="entry name" value="ADCK1-like"/>
    <property type="match status" value="1"/>
</dbReference>
<gene>
    <name evidence="3" type="ORF">DASC09_062820</name>
</gene>
<dbReference type="GeneID" id="90076931"/>
<feature type="domain" description="ABC1 atypical kinase-like" evidence="2">
    <location>
        <begin position="171"/>
        <end position="425"/>
    </location>
</feature>
<dbReference type="Pfam" id="PF03109">
    <property type="entry name" value="ABC1"/>
    <property type="match status" value="1"/>
</dbReference>
<keyword evidence="4" id="KW-1185">Reference proteome</keyword>
<dbReference type="InterPro" id="IPR004147">
    <property type="entry name" value="ABC1_dom"/>
</dbReference>
<dbReference type="PANTHER" id="PTHR43173:SF19">
    <property type="entry name" value="AARF DOMAIN-CONTAINING PROTEIN KINASE 1"/>
    <property type="match status" value="1"/>
</dbReference>
<dbReference type="GO" id="GO:0007005">
    <property type="term" value="P:mitochondrion organization"/>
    <property type="evidence" value="ECO:0007669"/>
    <property type="project" value="TreeGrafter"/>
</dbReference>
<dbReference type="RefSeq" id="XP_064855938.1">
    <property type="nucleotide sequence ID" value="XM_064999866.1"/>
</dbReference>
<evidence type="ECO:0000256" key="1">
    <source>
        <dbReference type="ARBA" id="ARBA00009670"/>
    </source>
</evidence>
<dbReference type="InterPro" id="IPR045307">
    <property type="entry name" value="ADCK1_dom"/>
</dbReference>